<evidence type="ECO:0000313" key="2">
    <source>
        <dbReference type="EMBL" id="CAA9382056.1"/>
    </source>
</evidence>
<accession>A0A6J4NAF0</accession>
<name>A0A6J4NAF0_9ACTN</name>
<gene>
    <name evidence="2" type="ORF">AVDCRST_MAG03-19</name>
</gene>
<feature type="non-terminal residue" evidence="2">
    <location>
        <position position="41"/>
    </location>
</feature>
<feature type="region of interest" description="Disordered" evidence="1">
    <location>
        <begin position="18"/>
        <end position="41"/>
    </location>
</feature>
<reference evidence="2" key="1">
    <citation type="submission" date="2020-02" db="EMBL/GenBank/DDBJ databases">
        <authorList>
            <person name="Meier V. D."/>
        </authorList>
    </citation>
    <scope>NUCLEOTIDE SEQUENCE</scope>
    <source>
        <strain evidence="2">AVDCRST_MAG03</strain>
    </source>
</reference>
<sequence>GTSPSRWVPGPACRVRERVTGAVGPRPDNVRLRDNGARRVL</sequence>
<organism evidence="2">
    <name type="scientific">uncultured Rubrobacteraceae bacterium</name>
    <dbReference type="NCBI Taxonomy" id="349277"/>
    <lineage>
        <taxon>Bacteria</taxon>
        <taxon>Bacillati</taxon>
        <taxon>Actinomycetota</taxon>
        <taxon>Rubrobacteria</taxon>
        <taxon>Rubrobacterales</taxon>
        <taxon>Rubrobacteraceae</taxon>
        <taxon>environmental samples</taxon>
    </lineage>
</organism>
<feature type="compositionally biased region" description="Basic and acidic residues" evidence="1">
    <location>
        <begin position="28"/>
        <end position="41"/>
    </location>
</feature>
<proteinExistence type="predicted"/>
<protein>
    <submittedName>
        <fullName evidence="2">Uncharacterized protein</fullName>
    </submittedName>
</protein>
<evidence type="ECO:0000256" key="1">
    <source>
        <dbReference type="SAM" id="MobiDB-lite"/>
    </source>
</evidence>
<dbReference type="EMBL" id="CADCUT010000002">
    <property type="protein sequence ID" value="CAA9382056.1"/>
    <property type="molecule type" value="Genomic_DNA"/>
</dbReference>
<feature type="non-terminal residue" evidence="2">
    <location>
        <position position="1"/>
    </location>
</feature>
<dbReference type="AlphaFoldDB" id="A0A6J4NAF0"/>